<dbReference type="STRING" id="1184267.A11Q_275"/>
<dbReference type="InterPro" id="IPR003607">
    <property type="entry name" value="HD/PDEase_dom"/>
</dbReference>
<dbReference type="InterPro" id="IPR006674">
    <property type="entry name" value="HD_domain"/>
</dbReference>
<sequence>MLLTIEAALEKKIAQVASSEDPAHDLLHFKRVVQTAKKLCALENAKPEVVIPAAWLHDLVIIPKNDPRRAQASRLSAEAAIKFLQELHYPTEYLGDIAHAIEAHSFSANIPTRTLEAQIVQDADRLDGLGAIGLARCFATAGLLKRPFYSEEDPFCVERPVDDRQFTVDHFYAKLFKTVETLKTAAGRSEGQRRAEIMRQYLDDLKSEI</sequence>
<dbReference type="KEGG" id="bex:A11Q_275"/>
<dbReference type="Pfam" id="PF01966">
    <property type="entry name" value="HD"/>
    <property type="match status" value="1"/>
</dbReference>
<dbReference type="HOGENOM" id="CLU_036524_3_0_7"/>
<dbReference type="RefSeq" id="WP_015468985.1">
    <property type="nucleotide sequence ID" value="NC_020813.1"/>
</dbReference>
<evidence type="ECO:0000313" key="3">
    <source>
        <dbReference type="Proteomes" id="UP000012040"/>
    </source>
</evidence>
<gene>
    <name evidence="2" type="ORF">A11Q_275</name>
</gene>
<protein>
    <recommendedName>
        <fullName evidence="1">HD domain-containing protein</fullName>
    </recommendedName>
</protein>
<dbReference type="PATRIC" id="fig|1184267.3.peg.277"/>
<dbReference type="PANTHER" id="PTHR33594">
    <property type="entry name" value="SUPERFAMILY HYDROLASE, PUTATIVE (AFU_ORTHOLOGUE AFUA_1G03035)-RELATED"/>
    <property type="match status" value="1"/>
</dbReference>
<dbReference type="CDD" id="cd00077">
    <property type="entry name" value="HDc"/>
    <property type="match status" value="1"/>
</dbReference>
<dbReference type="PANTHER" id="PTHR33594:SF1">
    <property type="entry name" value="HD_PDEASE DOMAIN-CONTAINING PROTEIN"/>
    <property type="match status" value="1"/>
</dbReference>
<accession>M4V7U9</accession>
<dbReference type="Gene3D" id="1.10.3210.50">
    <property type="match status" value="1"/>
</dbReference>
<dbReference type="SMART" id="SM00471">
    <property type="entry name" value="HDc"/>
    <property type="match status" value="1"/>
</dbReference>
<dbReference type="EMBL" id="CP003537">
    <property type="protein sequence ID" value="AGH94495.1"/>
    <property type="molecule type" value="Genomic_DNA"/>
</dbReference>
<evidence type="ECO:0000259" key="1">
    <source>
        <dbReference type="PROSITE" id="PS51831"/>
    </source>
</evidence>
<name>M4V7U9_9BACT</name>
<dbReference type="eggNOG" id="COG1418">
    <property type="taxonomic scope" value="Bacteria"/>
</dbReference>
<dbReference type="SUPFAM" id="SSF109604">
    <property type="entry name" value="HD-domain/PDEase-like"/>
    <property type="match status" value="1"/>
</dbReference>
<evidence type="ECO:0000313" key="2">
    <source>
        <dbReference type="EMBL" id="AGH94495.1"/>
    </source>
</evidence>
<dbReference type="OrthoDB" id="5291051at2"/>
<dbReference type="AlphaFoldDB" id="M4V7U9"/>
<dbReference type="PROSITE" id="PS51831">
    <property type="entry name" value="HD"/>
    <property type="match status" value="1"/>
</dbReference>
<dbReference type="Proteomes" id="UP000012040">
    <property type="component" value="Chromosome"/>
</dbReference>
<proteinExistence type="predicted"/>
<organism evidence="2 3">
    <name type="scientific">Pseudobdellovibrio exovorus JSS</name>
    <dbReference type="NCBI Taxonomy" id="1184267"/>
    <lineage>
        <taxon>Bacteria</taxon>
        <taxon>Pseudomonadati</taxon>
        <taxon>Bdellovibrionota</taxon>
        <taxon>Bdellovibrionia</taxon>
        <taxon>Bdellovibrionales</taxon>
        <taxon>Pseudobdellovibrionaceae</taxon>
        <taxon>Pseudobdellovibrio</taxon>
    </lineage>
</organism>
<feature type="domain" description="HD" evidence="1">
    <location>
        <begin position="25"/>
        <end position="129"/>
    </location>
</feature>
<reference evidence="2 3" key="1">
    <citation type="journal article" date="2013" name="ISME J.">
        <title>By their genes ye shall know them: genomic signatures of predatory bacteria.</title>
        <authorList>
            <person name="Pasternak Z."/>
            <person name="Pietrokovski S."/>
            <person name="Rotem O."/>
            <person name="Gophna U."/>
            <person name="Lurie-Weinberger M.N."/>
            <person name="Jurkevitch E."/>
        </authorList>
    </citation>
    <scope>NUCLEOTIDE SEQUENCE [LARGE SCALE GENOMIC DNA]</scope>
    <source>
        <strain evidence="2 3">JSS</strain>
    </source>
</reference>
<keyword evidence="3" id="KW-1185">Reference proteome</keyword>